<evidence type="ECO:0000313" key="1">
    <source>
        <dbReference type="EMBL" id="DAE20212.1"/>
    </source>
</evidence>
<proteinExistence type="predicted"/>
<accession>A0A8S5QNM2</accession>
<name>A0A8S5QNM2_9CAUD</name>
<protein>
    <submittedName>
        <fullName evidence="1">Chemokine</fullName>
    </submittedName>
</protein>
<organism evidence="1">
    <name type="scientific">Siphoviridae sp. ctekV29</name>
    <dbReference type="NCBI Taxonomy" id="2826406"/>
    <lineage>
        <taxon>Viruses</taxon>
        <taxon>Duplodnaviria</taxon>
        <taxon>Heunggongvirae</taxon>
        <taxon>Uroviricota</taxon>
        <taxon>Caudoviricetes</taxon>
    </lineage>
</organism>
<dbReference type="EMBL" id="BK015690">
    <property type="protein sequence ID" value="DAE20212.1"/>
    <property type="molecule type" value="Genomic_DNA"/>
</dbReference>
<sequence length="42" mass="4763">MGTTTEPPFVHDCNYVRNLLSRLDKGILLNNFGGIECFYVQS</sequence>
<reference evidence="1" key="1">
    <citation type="journal article" date="2021" name="Proc. Natl. Acad. Sci. U.S.A.">
        <title>A Catalog of Tens of Thousands of Viruses from Human Metagenomes Reveals Hidden Associations with Chronic Diseases.</title>
        <authorList>
            <person name="Tisza M.J."/>
            <person name="Buck C.B."/>
        </authorList>
    </citation>
    <scope>NUCLEOTIDE SEQUENCE</scope>
    <source>
        <strain evidence="1">CtekV29</strain>
    </source>
</reference>